<dbReference type="InterPro" id="IPR016164">
    <property type="entry name" value="FAD-linked_Oxase-like_C"/>
</dbReference>
<dbReference type="Gene3D" id="3.30.465.10">
    <property type="match status" value="1"/>
</dbReference>
<keyword evidence="3" id="KW-0274">FAD</keyword>
<name>A0A5C1A3I4_9BACT</name>
<dbReference type="KEGG" id="lrs:PX52LOC_00497"/>
<dbReference type="AlphaFoldDB" id="A0A5C1A3I4"/>
<dbReference type="Pfam" id="PF01565">
    <property type="entry name" value="FAD_binding_4"/>
    <property type="match status" value="1"/>
</dbReference>
<sequence length="383" mass="40602">MGETLLLSGFGPLPVQRPDSVADLGRIVSEARSQRQAVYPVGGRTMIELGLKPAKPGVAVETLGLNRVIDYPARDMTVTVQAGITLGELAQVLAKENQWLPVDVPLPGRATIGGAVATNASGPRRLGHGTLRDYVIGISFVTDDGVEVKGGGRVVKNVAGYDFMKLQTGALGTLGIVTQVTLKVKPRPEAAAVVAFGCSSGELPAVLDLLHKSNSRPAAIELLNAAAWQAAGFTLMAAKAEWVVAVGFEEKRVTVDWQRSTLLAELKPVVSSAFELSGPDAERIWPAVTDLQVRPESAFIGKAAVLPSRTAAVAASANRGGVLVHGQPLNGILWQHGDTPPEGDFQTRRGATRTAKTGPDWELMKHVKKTLDPDDVFNPGRLW</sequence>
<dbReference type="InterPro" id="IPR016169">
    <property type="entry name" value="FAD-bd_PCMH_sub2"/>
</dbReference>
<comment type="cofactor">
    <cofactor evidence="1">
        <name>FAD</name>
        <dbReference type="ChEBI" id="CHEBI:57692"/>
    </cofactor>
</comment>
<evidence type="ECO:0000256" key="2">
    <source>
        <dbReference type="ARBA" id="ARBA00022630"/>
    </source>
</evidence>
<feature type="domain" description="FAD-binding PCMH-type" evidence="5">
    <location>
        <begin position="8"/>
        <end position="187"/>
    </location>
</feature>
<dbReference type="SUPFAM" id="SSF55103">
    <property type="entry name" value="FAD-linked oxidases, C-terminal domain"/>
    <property type="match status" value="1"/>
</dbReference>
<reference evidence="7" key="1">
    <citation type="submission" date="2019-08" db="EMBL/GenBank/DDBJ databases">
        <title>Limnoglobus roseus gen. nov., sp. nov., a novel freshwater planctomycete with a giant genome from the family Gemmataceae.</title>
        <authorList>
            <person name="Kulichevskaya I.S."/>
            <person name="Naumoff D.G."/>
            <person name="Miroshnikov K."/>
            <person name="Ivanova A."/>
            <person name="Philippov D.A."/>
            <person name="Hakobyan A."/>
            <person name="Rijpstra I.C."/>
            <person name="Sinninghe Damste J.S."/>
            <person name="Liesack W."/>
            <person name="Dedysh S.N."/>
        </authorList>
    </citation>
    <scope>NUCLEOTIDE SEQUENCE [LARGE SCALE GENOMIC DNA]</scope>
    <source>
        <strain evidence="7">PX52</strain>
    </source>
</reference>
<keyword evidence="7" id="KW-1185">Reference proteome</keyword>
<gene>
    <name evidence="6" type="ORF">PX52LOC_00497</name>
</gene>
<proteinExistence type="predicted"/>
<dbReference type="InterPro" id="IPR006094">
    <property type="entry name" value="Oxid_FAD_bind_N"/>
</dbReference>
<dbReference type="PANTHER" id="PTHR11748:SF103">
    <property type="entry name" value="GLYCOLATE OXIDASE SUBUNIT GLCE"/>
    <property type="match status" value="1"/>
</dbReference>
<dbReference type="OrthoDB" id="9767256at2"/>
<evidence type="ECO:0000256" key="1">
    <source>
        <dbReference type="ARBA" id="ARBA00001974"/>
    </source>
</evidence>
<organism evidence="6 7">
    <name type="scientific">Limnoglobus roseus</name>
    <dbReference type="NCBI Taxonomy" id="2598579"/>
    <lineage>
        <taxon>Bacteria</taxon>
        <taxon>Pseudomonadati</taxon>
        <taxon>Planctomycetota</taxon>
        <taxon>Planctomycetia</taxon>
        <taxon>Gemmatales</taxon>
        <taxon>Gemmataceae</taxon>
        <taxon>Limnoglobus</taxon>
    </lineage>
</organism>
<dbReference type="InterPro" id="IPR036318">
    <property type="entry name" value="FAD-bd_PCMH-like_sf"/>
</dbReference>
<protein>
    <submittedName>
        <fullName evidence="6">FAD-binding oxidoreductase</fullName>
    </submittedName>
</protein>
<evidence type="ECO:0000259" key="5">
    <source>
        <dbReference type="PROSITE" id="PS51387"/>
    </source>
</evidence>
<evidence type="ECO:0000256" key="3">
    <source>
        <dbReference type="ARBA" id="ARBA00022827"/>
    </source>
</evidence>
<evidence type="ECO:0000313" key="7">
    <source>
        <dbReference type="Proteomes" id="UP000324974"/>
    </source>
</evidence>
<evidence type="ECO:0000313" key="6">
    <source>
        <dbReference type="EMBL" id="QEL13639.1"/>
    </source>
</evidence>
<keyword evidence="4" id="KW-0560">Oxidoreductase</keyword>
<dbReference type="RefSeq" id="WP_149108594.1">
    <property type="nucleotide sequence ID" value="NZ_CP042425.1"/>
</dbReference>
<accession>A0A5C1A3I4</accession>
<keyword evidence="2" id="KW-0285">Flavoprotein</keyword>
<evidence type="ECO:0000256" key="4">
    <source>
        <dbReference type="ARBA" id="ARBA00023002"/>
    </source>
</evidence>
<dbReference type="PROSITE" id="PS51387">
    <property type="entry name" value="FAD_PCMH"/>
    <property type="match status" value="1"/>
</dbReference>
<dbReference type="PANTHER" id="PTHR11748">
    <property type="entry name" value="D-LACTATE DEHYDROGENASE"/>
    <property type="match status" value="1"/>
</dbReference>
<dbReference type="SUPFAM" id="SSF56176">
    <property type="entry name" value="FAD-binding/transporter-associated domain-like"/>
    <property type="match status" value="1"/>
</dbReference>
<dbReference type="EMBL" id="CP042425">
    <property type="protein sequence ID" value="QEL13639.1"/>
    <property type="molecule type" value="Genomic_DNA"/>
</dbReference>
<dbReference type="GO" id="GO:0071949">
    <property type="term" value="F:FAD binding"/>
    <property type="evidence" value="ECO:0007669"/>
    <property type="project" value="InterPro"/>
</dbReference>
<dbReference type="InterPro" id="IPR016166">
    <property type="entry name" value="FAD-bd_PCMH"/>
</dbReference>
<dbReference type="InterPro" id="IPR004113">
    <property type="entry name" value="FAD-bd_oxidored_4_C"/>
</dbReference>
<dbReference type="Proteomes" id="UP000324974">
    <property type="component" value="Chromosome"/>
</dbReference>
<dbReference type="GO" id="GO:0016491">
    <property type="term" value="F:oxidoreductase activity"/>
    <property type="evidence" value="ECO:0007669"/>
    <property type="project" value="UniProtKB-KW"/>
</dbReference>
<dbReference type="Pfam" id="PF02913">
    <property type="entry name" value="FAD-oxidase_C"/>
    <property type="match status" value="1"/>
</dbReference>